<name>A0ABD1ZK35_9MARC</name>
<reference evidence="3 4" key="1">
    <citation type="submission" date="2024-09" db="EMBL/GenBank/DDBJ databases">
        <title>Chromosome-scale assembly of Riccia fluitans.</title>
        <authorList>
            <person name="Paukszto L."/>
            <person name="Sawicki J."/>
            <person name="Karawczyk K."/>
            <person name="Piernik-Szablinska J."/>
            <person name="Szczecinska M."/>
            <person name="Mazdziarz M."/>
        </authorList>
    </citation>
    <scope>NUCLEOTIDE SEQUENCE [LARGE SCALE GENOMIC DNA]</scope>
    <source>
        <strain evidence="3">Rf_01</strain>
        <tissue evidence="3">Aerial parts of the thallus</tissue>
    </source>
</reference>
<keyword evidence="2" id="KW-0472">Membrane</keyword>
<feature type="transmembrane region" description="Helical" evidence="2">
    <location>
        <begin position="152"/>
        <end position="172"/>
    </location>
</feature>
<accession>A0ABD1ZK35</accession>
<dbReference type="AlphaFoldDB" id="A0ABD1ZK35"/>
<keyword evidence="2" id="KW-0812">Transmembrane</keyword>
<protein>
    <submittedName>
        <fullName evidence="3">Uncharacterized protein</fullName>
    </submittedName>
</protein>
<comment type="caution">
    <text evidence="3">The sequence shown here is derived from an EMBL/GenBank/DDBJ whole genome shotgun (WGS) entry which is preliminary data.</text>
</comment>
<dbReference type="Proteomes" id="UP001605036">
    <property type="component" value="Unassembled WGS sequence"/>
</dbReference>
<gene>
    <name evidence="3" type="ORF">R1flu_019394</name>
</gene>
<keyword evidence="2" id="KW-1133">Transmembrane helix</keyword>
<feature type="region of interest" description="Disordered" evidence="1">
    <location>
        <begin position="189"/>
        <end position="217"/>
    </location>
</feature>
<evidence type="ECO:0000256" key="2">
    <source>
        <dbReference type="SAM" id="Phobius"/>
    </source>
</evidence>
<sequence>MIRRVSGLAVSAHSASTTPKLVHSSSTALFSVLSATWKVKSALSSSNARSPVQLDHESAAIVIHSYHNVEALHSDRRRNVYTRVAASDEPTVATDGRAELEEFEFNPFRDTRKGFNQELLRVQTDELKQEILSGDFVVKPTPFTPVEGTQALQFYVICAFLFVAFWVGNYLAPDLIFKNTVFRSRSEEDDNQKAGAVQNGEQVDNHREQNLDSVQSLDSSTAGIRAVEDRTGKVGVGFAFFILSSGAKQSSSSGMHKKDDVLYCGRNSLVSLVAGELQVMAMASIEAETSHHCCSIVCVFRLLSSPRSLSVFFSSEPTERNKSNREL</sequence>
<evidence type="ECO:0000313" key="4">
    <source>
        <dbReference type="Proteomes" id="UP001605036"/>
    </source>
</evidence>
<evidence type="ECO:0000256" key="1">
    <source>
        <dbReference type="SAM" id="MobiDB-lite"/>
    </source>
</evidence>
<evidence type="ECO:0000313" key="3">
    <source>
        <dbReference type="EMBL" id="KAL2651266.1"/>
    </source>
</evidence>
<proteinExistence type="predicted"/>
<organism evidence="3 4">
    <name type="scientific">Riccia fluitans</name>
    <dbReference type="NCBI Taxonomy" id="41844"/>
    <lineage>
        <taxon>Eukaryota</taxon>
        <taxon>Viridiplantae</taxon>
        <taxon>Streptophyta</taxon>
        <taxon>Embryophyta</taxon>
        <taxon>Marchantiophyta</taxon>
        <taxon>Marchantiopsida</taxon>
        <taxon>Marchantiidae</taxon>
        <taxon>Marchantiales</taxon>
        <taxon>Ricciaceae</taxon>
        <taxon>Riccia</taxon>
    </lineage>
</organism>
<dbReference type="EMBL" id="JBHFFA010000001">
    <property type="protein sequence ID" value="KAL2651266.1"/>
    <property type="molecule type" value="Genomic_DNA"/>
</dbReference>
<keyword evidence="4" id="KW-1185">Reference proteome</keyword>